<proteinExistence type="predicted"/>
<gene>
    <name evidence="1" type="ORF">BZ3500_MVSOF-1268-A1-R1_CHR1-3G01847</name>
</gene>
<name>A0A2X0KF64_9BASI</name>
<protein>
    <submittedName>
        <fullName evidence="1">BZ3500_MvSof-1268-A1-R1_Chr1-3g01847 protein</fullName>
    </submittedName>
</protein>
<dbReference type="AlphaFoldDB" id="A0A2X0KF64"/>
<organism evidence="1 2">
    <name type="scientific">Microbotryum saponariae</name>
    <dbReference type="NCBI Taxonomy" id="289078"/>
    <lineage>
        <taxon>Eukaryota</taxon>
        <taxon>Fungi</taxon>
        <taxon>Dikarya</taxon>
        <taxon>Basidiomycota</taxon>
        <taxon>Pucciniomycotina</taxon>
        <taxon>Microbotryomycetes</taxon>
        <taxon>Microbotryales</taxon>
        <taxon>Microbotryaceae</taxon>
        <taxon>Microbotryum</taxon>
    </lineage>
</organism>
<sequence length="126" mass="13915">MKPFSRPQSLPCWRQLERTLSSNHFCQSWAVKLLLMEGSMMPSNATVGVTTLTWGSTVALSDPDRIPKRVAIDTMLSRQVGKSIAGRVRRLLRAWFVVVGFLSVHEGVEERAELVSDLGVTVGGFA</sequence>
<evidence type="ECO:0000313" key="2">
    <source>
        <dbReference type="Proteomes" id="UP000249723"/>
    </source>
</evidence>
<dbReference type="Proteomes" id="UP000249723">
    <property type="component" value="Unassembled WGS sequence"/>
</dbReference>
<evidence type="ECO:0000313" key="1">
    <source>
        <dbReference type="EMBL" id="SCZ90218.1"/>
    </source>
</evidence>
<dbReference type="EMBL" id="FMWP01000014">
    <property type="protein sequence ID" value="SCZ90218.1"/>
    <property type="molecule type" value="Genomic_DNA"/>
</dbReference>
<accession>A0A2X0KF64</accession>
<keyword evidence="2" id="KW-1185">Reference proteome</keyword>
<reference evidence="2" key="1">
    <citation type="submission" date="2016-10" db="EMBL/GenBank/DDBJ databases">
        <authorList>
            <person name="Jeantristanb JTB J.-T."/>
            <person name="Ricardo R."/>
        </authorList>
    </citation>
    <scope>NUCLEOTIDE SEQUENCE [LARGE SCALE GENOMIC DNA]</scope>
</reference>